<evidence type="ECO:0000313" key="2">
    <source>
        <dbReference type="Proteomes" id="UP000244005"/>
    </source>
</evidence>
<keyword evidence="2" id="KW-1185">Reference proteome</keyword>
<reference evidence="2" key="1">
    <citation type="journal article" date="2017" name="Cell">
        <title>Insights into land plant evolution garnered from the Marchantia polymorpha genome.</title>
        <authorList>
            <person name="Bowman J.L."/>
            <person name="Kohchi T."/>
            <person name="Yamato K.T."/>
            <person name="Jenkins J."/>
            <person name="Shu S."/>
            <person name="Ishizaki K."/>
            <person name="Yamaoka S."/>
            <person name="Nishihama R."/>
            <person name="Nakamura Y."/>
            <person name="Berger F."/>
            <person name="Adam C."/>
            <person name="Aki S.S."/>
            <person name="Althoff F."/>
            <person name="Araki T."/>
            <person name="Arteaga-Vazquez M.A."/>
            <person name="Balasubrmanian S."/>
            <person name="Barry K."/>
            <person name="Bauer D."/>
            <person name="Boehm C.R."/>
            <person name="Briginshaw L."/>
            <person name="Caballero-Perez J."/>
            <person name="Catarino B."/>
            <person name="Chen F."/>
            <person name="Chiyoda S."/>
            <person name="Chovatia M."/>
            <person name="Davies K.M."/>
            <person name="Delmans M."/>
            <person name="Demura T."/>
            <person name="Dierschke T."/>
            <person name="Dolan L."/>
            <person name="Dorantes-Acosta A.E."/>
            <person name="Eklund D.M."/>
            <person name="Florent S.N."/>
            <person name="Flores-Sandoval E."/>
            <person name="Fujiyama A."/>
            <person name="Fukuzawa H."/>
            <person name="Galik B."/>
            <person name="Grimanelli D."/>
            <person name="Grimwood J."/>
            <person name="Grossniklaus U."/>
            <person name="Hamada T."/>
            <person name="Haseloff J."/>
            <person name="Hetherington A.J."/>
            <person name="Higo A."/>
            <person name="Hirakawa Y."/>
            <person name="Hundley H.N."/>
            <person name="Ikeda Y."/>
            <person name="Inoue K."/>
            <person name="Inoue S.I."/>
            <person name="Ishida S."/>
            <person name="Jia Q."/>
            <person name="Kakita M."/>
            <person name="Kanazawa T."/>
            <person name="Kawai Y."/>
            <person name="Kawashima T."/>
            <person name="Kennedy M."/>
            <person name="Kinose K."/>
            <person name="Kinoshita T."/>
            <person name="Kohara Y."/>
            <person name="Koide E."/>
            <person name="Komatsu K."/>
            <person name="Kopischke S."/>
            <person name="Kubo M."/>
            <person name="Kyozuka J."/>
            <person name="Lagercrantz U."/>
            <person name="Lin S.S."/>
            <person name="Lindquist E."/>
            <person name="Lipzen A.M."/>
            <person name="Lu C.W."/>
            <person name="De Luna E."/>
            <person name="Martienssen R.A."/>
            <person name="Minamino N."/>
            <person name="Mizutani M."/>
            <person name="Mizutani M."/>
            <person name="Mochizuki N."/>
            <person name="Monte I."/>
            <person name="Mosher R."/>
            <person name="Nagasaki H."/>
            <person name="Nakagami H."/>
            <person name="Naramoto S."/>
            <person name="Nishitani K."/>
            <person name="Ohtani M."/>
            <person name="Okamoto T."/>
            <person name="Okumura M."/>
            <person name="Phillips J."/>
            <person name="Pollak B."/>
            <person name="Reinders A."/>
            <person name="Rovekamp M."/>
            <person name="Sano R."/>
            <person name="Sawa S."/>
            <person name="Schmid M.W."/>
            <person name="Shirakawa M."/>
            <person name="Solano R."/>
            <person name="Spunde A."/>
            <person name="Suetsugu N."/>
            <person name="Sugano S."/>
            <person name="Sugiyama A."/>
            <person name="Sun R."/>
            <person name="Suzuki Y."/>
            <person name="Takenaka M."/>
            <person name="Takezawa D."/>
            <person name="Tomogane H."/>
            <person name="Tsuzuki M."/>
            <person name="Ueda T."/>
            <person name="Umeda M."/>
            <person name="Ward J.M."/>
            <person name="Watanabe Y."/>
            <person name="Yazaki K."/>
            <person name="Yokoyama R."/>
            <person name="Yoshitake Y."/>
            <person name="Yotsui I."/>
            <person name="Zachgo S."/>
            <person name="Schmutz J."/>
        </authorList>
    </citation>
    <scope>NUCLEOTIDE SEQUENCE [LARGE SCALE GENOMIC DNA]</scope>
    <source>
        <strain evidence="2">Tak-1</strain>
    </source>
</reference>
<dbReference type="Proteomes" id="UP000244005">
    <property type="component" value="Unassembled WGS sequence"/>
</dbReference>
<protein>
    <submittedName>
        <fullName evidence="1">Uncharacterized protein</fullName>
    </submittedName>
</protein>
<gene>
    <name evidence="1" type="ORF">MARPO_0051s0081</name>
</gene>
<dbReference type="AlphaFoldDB" id="A0A2R6WXA1"/>
<dbReference type="Gramene" id="Mp7g17440.1">
    <property type="protein sequence ID" value="Mp7g17440.1.cds1"/>
    <property type="gene ID" value="Mp7g17440"/>
</dbReference>
<sequence>MISSPGVPLLRFLSAAAFPLQRLPGSSLGFGHSLTSGSLPGSSDFHPRTAFARPPHFSARSFLRSFRRCPERRGRFLWCIIRPGSCVAFQKHVSSFSWAFIE</sequence>
<name>A0A2R6WXA1_MARPO</name>
<dbReference type="EMBL" id="KZ772723">
    <property type="protein sequence ID" value="PTQ38480.1"/>
    <property type="molecule type" value="Genomic_DNA"/>
</dbReference>
<proteinExistence type="predicted"/>
<organism evidence="1 2">
    <name type="scientific">Marchantia polymorpha</name>
    <name type="common">Common liverwort</name>
    <name type="synonym">Marchantia aquatica</name>
    <dbReference type="NCBI Taxonomy" id="3197"/>
    <lineage>
        <taxon>Eukaryota</taxon>
        <taxon>Viridiplantae</taxon>
        <taxon>Streptophyta</taxon>
        <taxon>Embryophyta</taxon>
        <taxon>Marchantiophyta</taxon>
        <taxon>Marchantiopsida</taxon>
        <taxon>Marchantiidae</taxon>
        <taxon>Marchantiales</taxon>
        <taxon>Marchantiaceae</taxon>
        <taxon>Marchantia</taxon>
    </lineage>
</organism>
<evidence type="ECO:0000313" key="1">
    <source>
        <dbReference type="EMBL" id="PTQ38480.1"/>
    </source>
</evidence>
<accession>A0A2R6WXA1</accession>